<dbReference type="AlphaFoldDB" id="A0A0F3ITF9"/>
<gene>
    <name evidence="1" type="ORF">VZ95_07860</name>
</gene>
<dbReference type="InterPro" id="IPR018841">
    <property type="entry name" value="DUF2442"/>
</dbReference>
<proteinExistence type="predicted"/>
<dbReference type="SUPFAM" id="SSF143880">
    <property type="entry name" value="NE0471 N-terminal domain-like"/>
    <property type="match status" value="1"/>
</dbReference>
<reference evidence="1 2" key="1">
    <citation type="submission" date="2015-03" db="EMBL/GenBank/DDBJ databases">
        <title>Draft genome sequence of Elstera litoralis.</title>
        <authorList>
            <person name="Rahalkar M.C."/>
            <person name="Dhakephalkar P.K."/>
            <person name="Pore S.D."/>
            <person name="Arora P."/>
            <person name="Kapse N.G."/>
            <person name="Pandit P.S."/>
        </authorList>
    </citation>
    <scope>NUCLEOTIDE SEQUENCE [LARGE SCALE GENOMIC DNA]</scope>
    <source>
        <strain evidence="1 2">Dia-1</strain>
    </source>
</reference>
<dbReference type="EMBL" id="LAJY01000174">
    <property type="protein sequence ID" value="KJV09996.1"/>
    <property type="molecule type" value="Genomic_DNA"/>
</dbReference>
<dbReference type="Proteomes" id="UP000033774">
    <property type="component" value="Unassembled WGS sequence"/>
</dbReference>
<name>A0A0F3ITF9_9PROT</name>
<sequence>MTPDIVAVKILANHSLEAVFATGERRRFDLTPYLSAPAFAALTDPARFAKAYIQYGTVAWDDETDLSPDTLYLLGTPVADAVPEPRKMA</sequence>
<evidence type="ECO:0000313" key="1">
    <source>
        <dbReference type="EMBL" id="KJV09996.1"/>
    </source>
</evidence>
<evidence type="ECO:0000313" key="2">
    <source>
        <dbReference type="Proteomes" id="UP000033774"/>
    </source>
</evidence>
<accession>A0A0F3ITF9</accession>
<organism evidence="1 2">
    <name type="scientific">Elstera litoralis</name>
    <dbReference type="NCBI Taxonomy" id="552518"/>
    <lineage>
        <taxon>Bacteria</taxon>
        <taxon>Pseudomonadati</taxon>
        <taxon>Pseudomonadota</taxon>
        <taxon>Alphaproteobacteria</taxon>
        <taxon>Rhodospirillales</taxon>
        <taxon>Rhodospirillaceae</taxon>
        <taxon>Elstera</taxon>
    </lineage>
</organism>
<evidence type="ECO:0008006" key="3">
    <source>
        <dbReference type="Google" id="ProtNLM"/>
    </source>
</evidence>
<dbReference type="Gene3D" id="3.30.2020.10">
    <property type="entry name" value="NE0471-like N-terminal domain"/>
    <property type="match status" value="1"/>
</dbReference>
<keyword evidence="2" id="KW-1185">Reference proteome</keyword>
<comment type="caution">
    <text evidence="1">The sequence shown here is derived from an EMBL/GenBank/DDBJ whole genome shotgun (WGS) entry which is preliminary data.</text>
</comment>
<dbReference type="RefSeq" id="WP_045775361.1">
    <property type="nucleotide sequence ID" value="NZ_LAJY01000174.1"/>
</dbReference>
<dbReference type="InterPro" id="IPR036782">
    <property type="entry name" value="NE0471-like_N"/>
</dbReference>
<dbReference type="OrthoDB" id="9802153at2"/>
<dbReference type="Pfam" id="PF10387">
    <property type="entry name" value="DUF2442"/>
    <property type="match status" value="1"/>
</dbReference>
<protein>
    <recommendedName>
        <fullName evidence="3">DUF2442 domain-containing protein</fullName>
    </recommendedName>
</protein>